<evidence type="ECO:0000313" key="16">
    <source>
        <dbReference type="Proteomes" id="UP000219193"/>
    </source>
</evidence>
<dbReference type="Gene3D" id="1.10.390.10">
    <property type="entry name" value="Neutral Protease Domain 2"/>
    <property type="match status" value="1"/>
</dbReference>
<evidence type="ECO:0000256" key="6">
    <source>
        <dbReference type="ARBA" id="ARBA00022438"/>
    </source>
</evidence>
<dbReference type="GO" id="GO:0005737">
    <property type="term" value="C:cytoplasm"/>
    <property type="evidence" value="ECO:0007669"/>
    <property type="project" value="TreeGrafter"/>
</dbReference>
<evidence type="ECO:0000256" key="4">
    <source>
        <dbReference type="ARBA" id="ARBA00012564"/>
    </source>
</evidence>
<evidence type="ECO:0000313" key="15">
    <source>
        <dbReference type="EMBL" id="SOC80546.1"/>
    </source>
</evidence>
<feature type="signal peptide" evidence="12">
    <location>
        <begin position="1"/>
        <end position="19"/>
    </location>
</feature>
<dbReference type="CDD" id="cd09603">
    <property type="entry name" value="M1_APN_like"/>
    <property type="match status" value="1"/>
</dbReference>
<comment type="similarity">
    <text evidence="3">Belongs to the peptidase M1 family.</text>
</comment>
<keyword evidence="11" id="KW-0482">Metalloprotease</keyword>
<keyword evidence="6 15" id="KW-0031">Aminopeptidase</keyword>
<dbReference type="GO" id="GO:0016020">
    <property type="term" value="C:membrane"/>
    <property type="evidence" value="ECO:0007669"/>
    <property type="project" value="TreeGrafter"/>
</dbReference>
<proteinExistence type="inferred from homology"/>
<evidence type="ECO:0000256" key="8">
    <source>
        <dbReference type="ARBA" id="ARBA00022723"/>
    </source>
</evidence>
<dbReference type="GO" id="GO:0042277">
    <property type="term" value="F:peptide binding"/>
    <property type="evidence" value="ECO:0007669"/>
    <property type="project" value="TreeGrafter"/>
</dbReference>
<organism evidence="15 16">
    <name type="scientific">Salinimicrobium sediminis</name>
    <dbReference type="NCBI Taxonomy" id="1343891"/>
    <lineage>
        <taxon>Bacteria</taxon>
        <taxon>Pseudomonadati</taxon>
        <taxon>Bacteroidota</taxon>
        <taxon>Flavobacteriia</taxon>
        <taxon>Flavobacteriales</taxon>
        <taxon>Flavobacteriaceae</taxon>
        <taxon>Salinimicrobium</taxon>
    </lineage>
</organism>
<dbReference type="Pfam" id="PF01433">
    <property type="entry name" value="Peptidase_M1"/>
    <property type="match status" value="1"/>
</dbReference>
<keyword evidence="12" id="KW-0732">Signal</keyword>
<comment type="cofactor">
    <cofactor evidence="2">
        <name>Zn(2+)</name>
        <dbReference type="ChEBI" id="CHEBI:29105"/>
    </cofactor>
</comment>
<dbReference type="EC" id="3.4.11.2" evidence="4"/>
<dbReference type="SUPFAM" id="SSF55486">
    <property type="entry name" value="Metalloproteases ('zincins'), catalytic domain"/>
    <property type="match status" value="1"/>
</dbReference>
<accession>A0A285X6A9</accession>
<evidence type="ECO:0000256" key="9">
    <source>
        <dbReference type="ARBA" id="ARBA00022801"/>
    </source>
</evidence>
<evidence type="ECO:0000256" key="3">
    <source>
        <dbReference type="ARBA" id="ARBA00010136"/>
    </source>
</evidence>
<dbReference type="InterPro" id="IPR045357">
    <property type="entry name" value="Aminopeptidase_N-like_N"/>
</dbReference>
<name>A0A285X6A9_9FLAO</name>
<dbReference type="PRINTS" id="PR00756">
    <property type="entry name" value="ALADIPTASE"/>
</dbReference>
<dbReference type="Proteomes" id="UP000219193">
    <property type="component" value="Unassembled WGS sequence"/>
</dbReference>
<dbReference type="InterPro" id="IPR001930">
    <property type="entry name" value="Peptidase_M1"/>
</dbReference>
<evidence type="ECO:0000256" key="2">
    <source>
        <dbReference type="ARBA" id="ARBA00001947"/>
    </source>
</evidence>
<dbReference type="PANTHER" id="PTHR11533:SF174">
    <property type="entry name" value="PUROMYCIN-SENSITIVE AMINOPEPTIDASE-RELATED"/>
    <property type="match status" value="1"/>
</dbReference>
<feature type="domain" description="Peptidase M1 membrane alanine aminopeptidase" evidence="13">
    <location>
        <begin position="241"/>
        <end position="437"/>
    </location>
</feature>
<dbReference type="AlphaFoldDB" id="A0A285X6A9"/>
<feature type="domain" description="Aminopeptidase N-like N-terminal" evidence="14">
    <location>
        <begin position="31"/>
        <end position="198"/>
    </location>
</feature>
<dbReference type="Pfam" id="PF17900">
    <property type="entry name" value="Peptidase_M1_N"/>
    <property type="match status" value="1"/>
</dbReference>
<dbReference type="RefSeq" id="WP_097056308.1">
    <property type="nucleotide sequence ID" value="NZ_OCMF01000002.1"/>
</dbReference>
<dbReference type="GO" id="GO:0006508">
    <property type="term" value="P:proteolysis"/>
    <property type="evidence" value="ECO:0007669"/>
    <property type="project" value="UniProtKB-KW"/>
</dbReference>
<sequence length="689" mass="78983">MKLPFFFSFLGILSGGMQAQQSAAVDFTHLQANVKIDPFKKAVSGDVVYTFDILEATDSIFIDAQKMHFSEVFLNNAPAEFGTDGKKFWLTGSFTLARDQQLRLKYRATPGQTMYFINKTALGETPDFQVWTQGQGRYTSHWLPSFDNPAEKLEFDLSVIYPSGETVIANGELQKTEILNDSLTQWRFDMDRPMSSYLVAIAAGDYEKEIRFSKNGIPLELYYPAGMENKVEPTYRHSEFFMNYFEEKIGVAYPWEIYKQIPVQDFLYAGMENTGATIFSDLFLVDSTGYQDQNYVNVNAHELAHQWFGNLVTAASPEHHWLQEGFSTYYALLAEKEIFGEDYYYRKLFKTAEELKQLSDQGKGMALVSKNANSLTYYQKGAWALHILQQLIGDEAFDAGVRNYLEKYKFGTATTEDLLVEMEATSGMDLSVFEKNWLRQSAFQGTEALESLKKSPFIQKYLELAAAKPLPISEKRELLEEALSFPINDYLGQEAVLQLALESPATVTDLYKKAFSSGNIYTRQAIAFSLQQIPQQLKSQYETLLNDESYLTQESALYNLWMNFPEDRLKYLNQLEGVEGFNSKNIRTLWLALSLATPEVSAESKKKFITELESYTAPHQKFQVRENAFGYLYQLNAFSSETIYNLMEAARHHNYRFREFSKQLLKTLVDNGQLSAEEQDTIQKKLDEK</sequence>
<dbReference type="GO" id="GO:0008270">
    <property type="term" value="F:zinc ion binding"/>
    <property type="evidence" value="ECO:0007669"/>
    <property type="project" value="InterPro"/>
</dbReference>
<evidence type="ECO:0000259" key="13">
    <source>
        <dbReference type="Pfam" id="PF01433"/>
    </source>
</evidence>
<dbReference type="PANTHER" id="PTHR11533">
    <property type="entry name" value="PROTEASE M1 ZINC METALLOPROTEASE"/>
    <property type="match status" value="1"/>
</dbReference>
<evidence type="ECO:0000256" key="11">
    <source>
        <dbReference type="ARBA" id="ARBA00023049"/>
    </source>
</evidence>
<dbReference type="GO" id="GO:0005615">
    <property type="term" value="C:extracellular space"/>
    <property type="evidence" value="ECO:0007669"/>
    <property type="project" value="TreeGrafter"/>
</dbReference>
<keyword evidence="8" id="KW-0479">Metal-binding</keyword>
<keyword evidence="9" id="KW-0378">Hydrolase</keyword>
<reference evidence="16" key="1">
    <citation type="submission" date="2017-09" db="EMBL/GenBank/DDBJ databases">
        <authorList>
            <person name="Varghese N."/>
            <person name="Submissions S."/>
        </authorList>
    </citation>
    <scope>NUCLEOTIDE SEQUENCE [LARGE SCALE GENOMIC DNA]</scope>
    <source>
        <strain evidence="16">CGMCC 1.12641</strain>
    </source>
</reference>
<dbReference type="EMBL" id="OCMF01000002">
    <property type="protein sequence ID" value="SOC80546.1"/>
    <property type="molecule type" value="Genomic_DNA"/>
</dbReference>
<keyword evidence="10" id="KW-0862">Zinc</keyword>
<dbReference type="InterPro" id="IPR027268">
    <property type="entry name" value="Peptidase_M4/M1_CTD_sf"/>
</dbReference>
<dbReference type="GO" id="GO:0070006">
    <property type="term" value="F:metalloaminopeptidase activity"/>
    <property type="evidence" value="ECO:0007669"/>
    <property type="project" value="TreeGrafter"/>
</dbReference>
<evidence type="ECO:0000256" key="5">
    <source>
        <dbReference type="ARBA" id="ARBA00015611"/>
    </source>
</evidence>
<dbReference type="InterPro" id="IPR042097">
    <property type="entry name" value="Aminopeptidase_N-like_N_sf"/>
</dbReference>
<keyword evidence="16" id="KW-1185">Reference proteome</keyword>
<dbReference type="OrthoDB" id="100605at2"/>
<protein>
    <recommendedName>
        <fullName evidence="5">Aminopeptidase N</fullName>
        <ecNumber evidence="4">3.4.11.2</ecNumber>
    </recommendedName>
</protein>
<evidence type="ECO:0000259" key="14">
    <source>
        <dbReference type="Pfam" id="PF17900"/>
    </source>
</evidence>
<evidence type="ECO:0000256" key="10">
    <source>
        <dbReference type="ARBA" id="ARBA00022833"/>
    </source>
</evidence>
<dbReference type="InterPro" id="IPR014782">
    <property type="entry name" value="Peptidase_M1_dom"/>
</dbReference>
<dbReference type="InterPro" id="IPR050344">
    <property type="entry name" value="Peptidase_M1_aminopeptidases"/>
</dbReference>
<evidence type="ECO:0000256" key="7">
    <source>
        <dbReference type="ARBA" id="ARBA00022670"/>
    </source>
</evidence>
<comment type="catalytic activity">
    <reaction evidence="1">
        <text>Release of an N-terminal amino acid, Xaa-|-Yaa- from a peptide, amide or arylamide. Xaa is preferably Ala, but may be most amino acids including Pro (slow action). When a terminal hydrophobic residue is followed by a prolyl residue, the two may be released as an intact Xaa-Pro dipeptide.</text>
        <dbReference type="EC" id="3.4.11.2"/>
    </reaction>
</comment>
<dbReference type="GO" id="GO:0016285">
    <property type="term" value="F:alanyl aminopeptidase activity"/>
    <property type="evidence" value="ECO:0007669"/>
    <property type="project" value="UniProtKB-EC"/>
</dbReference>
<evidence type="ECO:0000256" key="12">
    <source>
        <dbReference type="SAM" id="SignalP"/>
    </source>
</evidence>
<dbReference type="SUPFAM" id="SSF63737">
    <property type="entry name" value="Leukotriene A4 hydrolase N-terminal domain"/>
    <property type="match status" value="1"/>
</dbReference>
<keyword evidence="7" id="KW-0645">Protease</keyword>
<dbReference type="GO" id="GO:0043171">
    <property type="term" value="P:peptide catabolic process"/>
    <property type="evidence" value="ECO:0007669"/>
    <property type="project" value="TreeGrafter"/>
</dbReference>
<evidence type="ECO:0000256" key="1">
    <source>
        <dbReference type="ARBA" id="ARBA00000098"/>
    </source>
</evidence>
<gene>
    <name evidence="15" type="ORF">SAMN06296241_2098</name>
</gene>
<feature type="chain" id="PRO_5012493258" description="Aminopeptidase N" evidence="12">
    <location>
        <begin position="20"/>
        <end position="689"/>
    </location>
</feature>
<dbReference type="Gene3D" id="2.60.40.1730">
    <property type="entry name" value="tricorn interacting facor f3 domain"/>
    <property type="match status" value="1"/>
</dbReference>